<accession>D3KIA1</accession>
<protein>
    <submittedName>
        <fullName evidence="1">Uncharacterized protein</fullName>
    </submittedName>
</protein>
<dbReference type="OMA" id="QYDEYLG"/>
<evidence type="ECO:0000313" key="2">
    <source>
        <dbReference type="Proteomes" id="UP000001548"/>
    </source>
</evidence>
<keyword evidence="2" id="KW-1185">Reference proteome</keyword>
<proteinExistence type="predicted"/>
<organism evidence="1 2">
    <name type="scientific">Giardia intestinalis (strain ATCC 50803 / WB clone C6)</name>
    <name type="common">Giardia lamblia</name>
    <dbReference type="NCBI Taxonomy" id="184922"/>
    <lineage>
        <taxon>Eukaryota</taxon>
        <taxon>Metamonada</taxon>
        <taxon>Diplomonadida</taxon>
        <taxon>Hexamitidae</taxon>
        <taxon>Giardiinae</taxon>
        <taxon>Giardia</taxon>
    </lineage>
</organism>
<evidence type="ECO:0000313" key="1">
    <source>
        <dbReference type="EMBL" id="KAE8301297.1"/>
    </source>
</evidence>
<dbReference type="HOGENOM" id="CLU_1762255_0_0_1"/>
<dbReference type="VEuPathDB" id="GiardiaDB:GL50803_8616"/>
<dbReference type="Proteomes" id="UP000001548">
    <property type="component" value="Unassembled WGS sequence"/>
</dbReference>
<reference evidence="1 2" key="1">
    <citation type="journal article" date="2007" name="Science">
        <title>Genomic minimalism in the early diverging intestinal parasite Giardia lamblia.</title>
        <authorList>
            <person name="Morrison H.G."/>
            <person name="McArthur A.G."/>
            <person name="Gillin F.D."/>
            <person name="Aley S.B."/>
            <person name="Adam R.D."/>
            <person name="Olsen G.J."/>
            <person name="Best A.A."/>
            <person name="Cande W.Z."/>
            <person name="Chen F."/>
            <person name="Cipriano M.J."/>
            <person name="Davids B.J."/>
            <person name="Dawson S.C."/>
            <person name="Elmendorf H.G."/>
            <person name="Hehl A.B."/>
            <person name="Holder M.E."/>
            <person name="Huse S.M."/>
            <person name="Kim U.U."/>
            <person name="Lasek-Nesselquist E."/>
            <person name="Manning G."/>
            <person name="Nigam A."/>
            <person name="Nixon J.E."/>
            <person name="Palm D."/>
            <person name="Passamaneck N.E."/>
            <person name="Prabhu A."/>
            <person name="Reich C.I."/>
            <person name="Reiner D.S."/>
            <person name="Samuelson J."/>
            <person name="Svard S.G."/>
            <person name="Sogin M.L."/>
        </authorList>
    </citation>
    <scope>NUCLEOTIDE SEQUENCE [LARGE SCALE GENOMIC DNA]</scope>
    <source>
        <strain evidence="1 2">WB C6</strain>
    </source>
</reference>
<sequence>MDLGDTVSLPPNFVPLSSEDGDNAIRDPSKVYIKPLAQLEFPSLDIPQGSGIERSQYFSDAVRFYKQYDEYLGKRKTRLKDLHRELLDLQYLTEMEVVQILGLDIGGSRVASSSALDVLKAELPSMRQRSLTEDQWKKLGNVLDRYCS</sequence>
<gene>
    <name evidence="1" type="ORF">GL50803_008616</name>
</gene>
<name>D3KIA1_GIAIC</name>
<comment type="caution">
    <text evidence="1">The sequence shown here is derived from an EMBL/GenBank/DDBJ whole genome shotgun (WGS) entry which is preliminary data.</text>
</comment>
<dbReference type="AlphaFoldDB" id="D3KIA1"/>
<dbReference type="EMBL" id="AACB03000005">
    <property type="protein sequence ID" value="KAE8301297.1"/>
    <property type="molecule type" value="Genomic_DNA"/>
</dbReference>